<accession>A0ABU7K9Q3</accession>
<feature type="transmembrane region" description="Helical" evidence="1">
    <location>
        <begin position="300"/>
        <end position="322"/>
    </location>
</feature>
<sequence length="684" mass="74567">MHRIIVFTHAAVIAMALLLGFLALFTLHETLTTTNHGDYYVSLEQTDGTATPGDVVAAAEDLIQQHQMTVAVSEPDPHDLDGAWNYYAVSSDPSNPMHTWLEDGYPNFSTQPHIEVYPLTEWTTNDLRLNFGGFATRDEAELFLNAVEPLGLRGGVGTAPEPATWTEMLFNYNTGLTVAVTVICIIATAGAGVLLNARAYAVKRLAGHSYLRILGSDMAQIGRWWVVLFPAVAACYVAFLFFYNGFAQVDLLAGITAQILLTLSALAIAVHAAALSLLYRTGLSDALKGRLPTRRVAGTVYAVRLVAVIIAVMAATATVTGLQRVNDYASGAEEMEQAEQVSRLYIGGVRDYEEQSEADRSIIGPWLKDADTQEQTVLAHQDYPDNFLPSGQRSADTMVLVVNDTYLEQENVLDDIDTPDNNGVRLFIPQSRMPMSGNLGEGTDKWISFHGDNLPTDDIGIFPYPDGRTFFTYGTVDPVTSSQRPVVEDPIVVALPNGYLDAEWYAMEARGGNLMFLTGATAEQQVAEQDLAFYVTGVEPVTTTLANTNRFYTAQLRISTVNLVVVTTVLIMTSVASCLVYTRARSQHIFARYINGWTFGATHRLMLIVEAMLAAALIGWAAGDMIALVRAFDDIVNGVFIEDIVRARLTLVISCAIGTAVVIIVSAVLARFHRKIVREGASQA</sequence>
<feature type="transmembrane region" description="Helical" evidence="1">
    <location>
        <begin position="176"/>
        <end position="201"/>
    </location>
</feature>
<feature type="transmembrane region" description="Helical" evidence="1">
    <location>
        <begin position="649"/>
        <end position="670"/>
    </location>
</feature>
<evidence type="ECO:0000313" key="2">
    <source>
        <dbReference type="EMBL" id="MEE2038974.1"/>
    </source>
</evidence>
<reference evidence="2 3" key="1">
    <citation type="submission" date="2023-08" db="EMBL/GenBank/DDBJ databases">
        <authorList>
            <person name="Girao M."/>
            <person name="Carvalho M.F."/>
        </authorList>
    </citation>
    <scope>NUCLEOTIDE SEQUENCE [LARGE SCALE GENOMIC DNA]</scope>
    <source>
        <strain evidence="2 3">CT-R113</strain>
    </source>
</reference>
<feature type="transmembrane region" description="Helical" evidence="1">
    <location>
        <begin position="563"/>
        <end position="584"/>
    </location>
</feature>
<evidence type="ECO:0000313" key="3">
    <source>
        <dbReference type="Proteomes" id="UP001356095"/>
    </source>
</evidence>
<feature type="transmembrane region" description="Helical" evidence="1">
    <location>
        <begin position="222"/>
        <end position="243"/>
    </location>
</feature>
<name>A0ABU7K9Q3_9ACTN</name>
<dbReference type="RefSeq" id="WP_330092745.1">
    <property type="nucleotide sequence ID" value="NZ_JAUZMY010000016.1"/>
</dbReference>
<protein>
    <submittedName>
        <fullName evidence="2">Uncharacterized protein</fullName>
    </submittedName>
</protein>
<evidence type="ECO:0000256" key="1">
    <source>
        <dbReference type="SAM" id="Phobius"/>
    </source>
</evidence>
<feature type="transmembrane region" description="Helical" evidence="1">
    <location>
        <begin position="7"/>
        <end position="27"/>
    </location>
</feature>
<dbReference type="EMBL" id="JAUZMY010000016">
    <property type="protein sequence ID" value="MEE2038974.1"/>
    <property type="molecule type" value="Genomic_DNA"/>
</dbReference>
<keyword evidence="1" id="KW-0812">Transmembrane</keyword>
<feature type="transmembrane region" description="Helical" evidence="1">
    <location>
        <begin position="605"/>
        <end position="629"/>
    </location>
</feature>
<comment type="caution">
    <text evidence="2">The sequence shown here is derived from an EMBL/GenBank/DDBJ whole genome shotgun (WGS) entry which is preliminary data.</text>
</comment>
<dbReference type="Proteomes" id="UP001356095">
    <property type="component" value="Unassembled WGS sequence"/>
</dbReference>
<gene>
    <name evidence="2" type="ORF">Q8791_17295</name>
</gene>
<keyword evidence="3" id="KW-1185">Reference proteome</keyword>
<proteinExistence type="predicted"/>
<keyword evidence="1" id="KW-1133">Transmembrane helix</keyword>
<keyword evidence="1" id="KW-0472">Membrane</keyword>
<organism evidence="2 3">
    <name type="scientific">Nocardiopsis codii</name>
    <dbReference type="NCBI Taxonomy" id="3065942"/>
    <lineage>
        <taxon>Bacteria</taxon>
        <taxon>Bacillati</taxon>
        <taxon>Actinomycetota</taxon>
        <taxon>Actinomycetes</taxon>
        <taxon>Streptosporangiales</taxon>
        <taxon>Nocardiopsidaceae</taxon>
        <taxon>Nocardiopsis</taxon>
    </lineage>
</organism>
<feature type="transmembrane region" description="Helical" evidence="1">
    <location>
        <begin position="255"/>
        <end position="279"/>
    </location>
</feature>